<reference evidence="1" key="2">
    <citation type="journal article" date="2007" name="J. Gen. Virol.">
        <title>Phylogenetic relationships among sandfly fever group viruses (Phlebovirus: Bunyaviridae) based on the small genome segment.</title>
        <authorList>
            <person name="Xu F."/>
            <person name="Chen H."/>
            <person name="Travassos da Rosa A.P."/>
            <person name="Tesh R.B."/>
            <person name="Xiao S.Y."/>
        </authorList>
    </citation>
    <scope>NUCLEOTIDE SEQUENCE</scope>
    <source>
        <strain evidence="1">NAMRU 840055</strain>
    </source>
</reference>
<evidence type="ECO:0000313" key="1">
    <source>
        <dbReference type="EMBL" id="ABQ23543.1"/>
    </source>
</evidence>
<proteinExistence type="predicted"/>
<dbReference type="EMBL" id="EF201828">
    <property type="protein sequence ID" value="ABQ23543.1"/>
    <property type="molecule type" value="Genomic_RNA"/>
</dbReference>
<reference evidence="1" key="1">
    <citation type="submission" date="2006-12" db="EMBL/GenBank/DDBJ databases">
        <authorList>
            <person name="Xiao S.-Y."/>
            <person name="Xu F."/>
            <person name="Tesh R.B."/>
        </authorList>
    </citation>
    <scope>NUCLEOTIDE SEQUENCE</scope>
    <source>
        <strain evidence="1">NAMRU 840055</strain>
    </source>
</reference>
<organism evidence="1">
    <name type="scientific">Sandfly fever Naples virus</name>
    <dbReference type="NCBI Taxonomy" id="206160"/>
    <lineage>
        <taxon>Viruses</taxon>
        <taxon>Riboviria</taxon>
        <taxon>Orthornavirae</taxon>
        <taxon>Negarnaviricota</taxon>
        <taxon>Polyploviricotina</taxon>
        <taxon>Bunyaviricetes</taxon>
        <taxon>Hareavirales</taxon>
        <taxon>Phenuiviridae</taxon>
        <taxon>Phlebovirus</taxon>
        <taxon>Phlebovirus napoliense</taxon>
    </lineage>
</organism>
<protein>
    <submittedName>
        <fullName evidence="1">Nonstructural protein</fullName>
    </submittedName>
</protein>
<accession>A7KCM1</accession>
<name>A7KCM1_9VIRU</name>
<gene>
    <name evidence="1" type="primary">NS</name>
</gene>
<sequence length="309" mass="35709">MQSSLVFLKPKSSKDKNRTFPRFYVAARMGGFDPSRRFCLLESEIPIYVDKYKVVLDSRPTLSHFLSKKEFPAFIGYDSITSQRTKLYDSTIQELFCESINSLKRHKVDFLLSALRWPTGVPSLEFIEYYLDDHIFLSDEPNSIMNRYLKLLIKASGLFNTSIEDQIVEIHRKTLLEGMKYGLTKEDLPGNDLIGELCVVQAARVASSVAKSAHRRINDLRFHIYFSVCPVELHLAKRSRKTDVTRGLARMSCDDSFKFFLYNNESFREDALSTVWTKDWPTLKEQSAKNKSSRGLRLWLPNPPVFPPI</sequence>
<dbReference type="InterPro" id="IPR039434">
    <property type="entry name" value="NSs-like"/>
</dbReference>
<dbReference type="Pfam" id="PF11073">
    <property type="entry name" value="NSs"/>
    <property type="match status" value="1"/>
</dbReference>